<reference evidence="4 5" key="1">
    <citation type="submission" date="2019-01" db="EMBL/GenBank/DDBJ databases">
        <title>Nuclear Genome Assembly of the Microalgal Biofuel strain Nannochloropsis salina CCMP1776.</title>
        <authorList>
            <person name="Hovde B."/>
        </authorList>
    </citation>
    <scope>NUCLEOTIDE SEQUENCE [LARGE SCALE GENOMIC DNA]</scope>
    <source>
        <strain evidence="4 5">CCMP1776</strain>
    </source>
</reference>
<proteinExistence type="predicted"/>
<feature type="region of interest" description="Disordered" evidence="2">
    <location>
        <begin position="367"/>
        <end position="474"/>
    </location>
</feature>
<organism evidence="4 5">
    <name type="scientific">Nannochloropsis salina CCMP1776</name>
    <dbReference type="NCBI Taxonomy" id="1027361"/>
    <lineage>
        <taxon>Eukaryota</taxon>
        <taxon>Sar</taxon>
        <taxon>Stramenopiles</taxon>
        <taxon>Ochrophyta</taxon>
        <taxon>Eustigmatophyceae</taxon>
        <taxon>Eustigmatales</taxon>
        <taxon>Monodopsidaceae</taxon>
        <taxon>Microchloropsis</taxon>
        <taxon>Microchloropsis salina</taxon>
    </lineage>
</organism>
<feature type="region of interest" description="Disordered" evidence="2">
    <location>
        <begin position="565"/>
        <end position="678"/>
    </location>
</feature>
<protein>
    <recommendedName>
        <fullName evidence="3">C2H2-type domain-containing protein</fullName>
    </recommendedName>
</protein>
<sequence length="1007" mass="110490">MGFSEAQLQRVHGAGETLVESCRDSTRSYSMDSSDTSEHKADAELVLSFLTEMHSTGGTGQLSRGRYESTQPSQKTQNQPERTHCEDDSSAWATDGESLLLSLRAKKPGIASSSSSSQLATPESVSKQGSFSSESLSALSAHYVKSPDKLITTWKTDPGRKDTHVWGPASPVVECHGDDEDEDVDAKIIVSFRHPPVSNASFSDSGSGELAAFSEEETEMWEENATKARSPRHPRTDSASSWNLFNSLVNEAGNGSRKLERQLTRTYECPWHRVGYYRRCHDKYGQDASIYDSEDSDYEEASIIEQRDPSLGYSRICGGSAREYGPYTSEFSSVRANMLNADKSADRAVAGGVPKYHRDWGRLKRRGTMRQQQRLKREARGRIPPNHNNVTTHDRIGADAEEEDMEVRKHNSAGATNLGNLSAAAREFAVDPQRTASKKEKVASNSGDKSKKVHGSSGSLKKSKITGQSAPKRQSTALTLSFEVQENGLIRCKRCGKPNFKNHFALRSHLSHCPGTIHMKEQRMKIEAGLLPPETPLCLPVDEDERQKGPNNAAWVPAFNVSSSGSSLGASRSASGSFSTEASDQPAPPTFQRADSNSRKTASEDHDRMRASTSCASKSDNRNFVRNVPLSDPLQQSPRDPTSSATADSAGTFSSKHEIHTTNTSASSPPEPTSDLPVHEGTALVPAFIADGNSFVGRVVSYKNHGARNYVDVYVRSYRSRRNCHFVVYPDTTSEWVILTDRNCRWDAGHRANLSDASSSPIRPAAERKCTLTSITESTHFGSGTPNTASPRSPPRNVFFSEQDALLLPRRPLKRKADSVRDEEASSTSLTTLSEERVARKGEKSDKIDTPKPKISRVESNESLTASVGAPGPQHYHSHNPTQPYAQHIPHHSTGPPAYPYHVSTTGYTAAESYAMQLAQHTPASTFICRRCAKSFHNKQALGWHTRKGCYGHPGTAITNHLPSPFPNSSVNTYSHAHYPPSTNYMYGSQASPVQSMHHAADQPYSY</sequence>
<evidence type="ECO:0000256" key="1">
    <source>
        <dbReference type="PROSITE-ProRule" id="PRU00042"/>
    </source>
</evidence>
<evidence type="ECO:0000313" key="4">
    <source>
        <dbReference type="EMBL" id="TFJ88539.1"/>
    </source>
</evidence>
<dbReference type="AlphaFoldDB" id="A0A4D9DI58"/>
<feature type="compositionally biased region" description="Polar residues" evidence="2">
    <location>
        <begin position="456"/>
        <end position="474"/>
    </location>
</feature>
<keyword evidence="5" id="KW-1185">Reference proteome</keyword>
<dbReference type="PROSITE" id="PS50157">
    <property type="entry name" value="ZINC_FINGER_C2H2_2"/>
    <property type="match status" value="1"/>
</dbReference>
<feature type="compositionally biased region" description="Polar residues" evidence="2">
    <location>
        <begin position="775"/>
        <end position="791"/>
    </location>
</feature>
<keyword evidence="1" id="KW-0862">Zinc</keyword>
<gene>
    <name evidence="4" type="ORF">NSK_000113</name>
</gene>
<feature type="region of interest" description="Disordered" evidence="2">
    <location>
        <begin position="775"/>
        <end position="900"/>
    </location>
</feature>
<dbReference type="EMBL" id="SDOX01000001">
    <property type="protein sequence ID" value="TFJ88539.1"/>
    <property type="molecule type" value="Genomic_DNA"/>
</dbReference>
<dbReference type="GO" id="GO:0008270">
    <property type="term" value="F:zinc ion binding"/>
    <property type="evidence" value="ECO:0007669"/>
    <property type="project" value="UniProtKB-KW"/>
</dbReference>
<feature type="region of interest" description="Disordered" evidence="2">
    <location>
        <begin position="55"/>
        <end position="91"/>
    </location>
</feature>
<feature type="region of interest" description="Disordered" evidence="2">
    <location>
        <begin position="1"/>
        <end position="38"/>
    </location>
</feature>
<dbReference type="Proteomes" id="UP000355283">
    <property type="component" value="Unassembled WGS sequence"/>
</dbReference>
<feature type="domain" description="C2H2-type" evidence="3">
    <location>
        <begin position="927"/>
        <end position="958"/>
    </location>
</feature>
<keyword evidence="1" id="KW-0863">Zinc-finger</keyword>
<feature type="compositionally biased region" description="Basic and acidic residues" evidence="2">
    <location>
        <begin position="596"/>
        <end position="610"/>
    </location>
</feature>
<dbReference type="InterPro" id="IPR013087">
    <property type="entry name" value="Znf_C2H2_type"/>
</dbReference>
<keyword evidence="1" id="KW-0479">Metal-binding</keyword>
<feature type="compositionally biased region" description="Polar residues" evidence="2">
    <location>
        <begin position="68"/>
        <end position="80"/>
    </location>
</feature>
<accession>A0A4D9DI58</accession>
<feature type="compositionally biased region" description="Basic and acidic residues" evidence="2">
    <location>
        <begin position="815"/>
        <end position="824"/>
    </location>
</feature>
<dbReference type="OrthoDB" id="10300208at2759"/>
<comment type="caution">
    <text evidence="4">The sequence shown here is derived from an EMBL/GenBank/DDBJ whole genome shotgun (WGS) entry which is preliminary data.</text>
</comment>
<name>A0A4D9DI58_9STRA</name>
<evidence type="ECO:0000259" key="3">
    <source>
        <dbReference type="PROSITE" id="PS50157"/>
    </source>
</evidence>
<feature type="compositionally biased region" description="Polar residues" evidence="2">
    <location>
        <begin position="611"/>
        <end position="624"/>
    </location>
</feature>
<feature type="compositionally biased region" description="Basic and acidic residues" evidence="2">
    <location>
        <begin position="834"/>
        <end position="860"/>
    </location>
</feature>
<evidence type="ECO:0000313" key="5">
    <source>
        <dbReference type="Proteomes" id="UP000355283"/>
    </source>
</evidence>
<evidence type="ECO:0000256" key="2">
    <source>
        <dbReference type="SAM" id="MobiDB-lite"/>
    </source>
</evidence>
<feature type="compositionally biased region" description="Polar residues" evidence="2">
    <location>
        <begin position="633"/>
        <end position="654"/>
    </location>
</feature>
<feature type="compositionally biased region" description="Low complexity" evidence="2">
    <location>
        <begin position="565"/>
        <end position="583"/>
    </location>
</feature>